<sequence length="67" mass="7820">MKAEAFTVTILDERYERVVTHARLYGEKQEAFNWYSYGISPRRDVLRCSSKIMDPSFVRALGAVPRH</sequence>
<gene>
    <name evidence="1" type="ORF">MESINF_0697</name>
</gene>
<dbReference type="EMBL" id="LS974202">
    <property type="protein sequence ID" value="SSC12146.1"/>
    <property type="molecule type" value="Genomic_DNA"/>
</dbReference>
<organism evidence="1 2">
    <name type="scientific">Mesotoga infera</name>
    <dbReference type="NCBI Taxonomy" id="1236046"/>
    <lineage>
        <taxon>Bacteria</taxon>
        <taxon>Thermotogati</taxon>
        <taxon>Thermotogota</taxon>
        <taxon>Thermotogae</taxon>
        <taxon>Kosmotogales</taxon>
        <taxon>Kosmotogaceae</taxon>
        <taxon>Mesotoga</taxon>
    </lineage>
</organism>
<dbReference type="KEGG" id="minf:MESINF_0697"/>
<evidence type="ECO:0000313" key="2">
    <source>
        <dbReference type="Proteomes" id="UP000250796"/>
    </source>
</evidence>
<proteinExistence type="predicted"/>
<dbReference type="AlphaFoldDB" id="A0A7Z7LE30"/>
<protein>
    <submittedName>
        <fullName evidence="1">Uncharacterized protein</fullName>
    </submittedName>
</protein>
<accession>A0A7Z7LE30</accession>
<name>A0A7Z7LE30_9BACT</name>
<keyword evidence="2" id="KW-1185">Reference proteome</keyword>
<dbReference type="Proteomes" id="UP000250796">
    <property type="component" value="Chromosome MESINF"/>
</dbReference>
<reference evidence="1 2" key="1">
    <citation type="submission" date="2017-01" db="EMBL/GenBank/DDBJ databases">
        <authorList>
            <person name="Erauso G."/>
        </authorList>
    </citation>
    <scope>NUCLEOTIDE SEQUENCE [LARGE SCALE GENOMIC DNA]</scope>
    <source>
        <strain evidence="1">MESINF1</strain>
    </source>
</reference>
<evidence type="ECO:0000313" key="1">
    <source>
        <dbReference type="EMBL" id="SSC12146.1"/>
    </source>
</evidence>